<feature type="signal peptide" evidence="7">
    <location>
        <begin position="1"/>
        <end position="18"/>
    </location>
</feature>
<name>A0A9N8HQE7_9STRA</name>
<evidence type="ECO:0000256" key="7">
    <source>
        <dbReference type="SAM" id="SignalP"/>
    </source>
</evidence>
<gene>
    <name evidence="8" type="ORF">SEMRO_1159_G247540.1</name>
</gene>
<dbReference type="Pfam" id="PF01063">
    <property type="entry name" value="Aminotran_4"/>
    <property type="match status" value="1"/>
</dbReference>
<proteinExistence type="inferred from homology"/>
<dbReference type="FunFam" id="3.30.470.10:FF:000004">
    <property type="entry name" value="Branched-chain-amino-acid aminotransferase"/>
    <property type="match status" value="1"/>
</dbReference>
<dbReference type="SUPFAM" id="SSF56752">
    <property type="entry name" value="D-aminoacid aminotransferase-like PLP-dependent enzymes"/>
    <property type="match status" value="1"/>
</dbReference>
<keyword evidence="3 8" id="KW-0032">Aminotransferase</keyword>
<dbReference type="InterPro" id="IPR043131">
    <property type="entry name" value="BCAT-like_N"/>
</dbReference>
<comment type="cofactor">
    <cofactor evidence="1">
        <name>pyridoxal 5'-phosphate</name>
        <dbReference type="ChEBI" id="CHEBI:597326"/>
    </cofactor>
</comment>
<dbReference type="CDD" id="cd01557">
    <property type="entry name" value="BCAT_beta_family"/>
    <property type="match status" value="1"/>
</dbReference>
<reference evidence="8" key="1">
    <citation type="submission" date="2020-06" db="EMBL/GenBank/DDBJ databases">
        <authorList>
            <consortium name="Plant Systems Biology data submission"/>
        </authorList>
    </citation>
    <scope>NUCLEOTIDE SEQUENCE</scope>
    <source>
        <strain evidence="8">D6</strain>
    </source>
</reference>
<keyword evidence="4" id="KW-0808">Transferase</keyword>
<dbReference type="InterPro" id="IPR001544">
    <property type="entry name" value="Aminotrans_IV"/>
</dbReference>
<protein>
    <submittedName>
        <fullName evidence="8">Branched-chain amino acid aminotransferase</fullName>
    </submittedName>
</protein>
<evidence type="ECO:0000256" key="4">
    <source>
        <dbReference type="ARBA" id="ARBA00022679"/>
    </source>
</evidence>
<keyword evidence="7" id="KW-0732">Signal</keyword>
<dbReference type="NCBIfam" id="TIGR01123">
    <property type="entry name" value="ilvE_II"/>
    <property type="match status" value="1"/>
</dbReference>
<dbReference type="EMBL" id="CAICTM010001157">
    <property type="protein sequence ID" value="CAB9521050.1"/>
    <property type="molecule type" value="Genomic_DNA"/>
</dbReference>
<keyword evidence="5" id="KW-0663">Pyridoxal phosphate</keyword>
<evidence type="ECO:0000313" key="8">
    <source>
        <dbReference type="EMBL" id="CAB9521050.1"/>
    </source>
</evidence>
<evidence type="ECO:0000256" key="2">
    <source>
        <dbReference type="ARBA" id="ARBA00009320"/>
    </source>
</evidence>
<evidence type="ECO:0000256" key="1">
    <source>
        <dbReference type="ARBA" id="ARBA00001933"/>
    </source>
</evidence>
<dbReference type="InterPro" id="IPR043132">
    <property type="entry name" value="BCAT-like_C"/>
</dbReference>
<evidence type="ECO:0000256" key="5">
    <source>
        <dbReference type="ARBA" id="ARBA00022898"/>
    </source>
</evidence>
<keyword evidence="9" id="KW-1185">Reference proteome</keyword>
<dbReference type="AlphaFoldDB" id="A0A9N8HQE7"/>
<feature type="modified residue" description="N6-(pyridoxal phosphate)lysine" evidence="6">
    <location>
        <position position="240"/>
    </location>
</feature>
<feature type="chain" id="PRO_5040289601" evidence="7">
    <location>
        <begin position="19"/>
        <end position="402"/>
    </location>
</feature>
<accession>A0A9N8HQE7</accession>
<dbReference type="PROSITE" id="PS51257">
    <property type="entry name" value="PROKAR_LIPOPROTEIN"/>
    <property type="match status" value="1"/>
</dbReference>
<dbReference type="PANTHER" id="PTHR42825">
    <property type="entry name" value="AMINO ACID AMINOTRANSFERASE"/>
    <property type="match status" value="1"/>
</dbReference>
<organism evidence="8 9">
    <name type="scientific">Seminavis robusta</name>
    <dbReference type="NCBI Taxonomy" id="568900"/>
    <lineage>
        <taxon>Eukaryota</taxon>
        <taxon>Sar</taxon>
        <taxon>Stramenopiles</taxon>
        <taxon>Ochrophyta</taxon>
        <taxon>Bacillariophyta</taxon>
        <taxon>Bacillariophyceae</taxon>
        <taxon>Bacillariophycidae</taxon>
        <taxon>Naviculales</taxon>
        <taxon>Naviculaceae</taxon>
        <taxon>Seminavis</taxon>
    </lineage>
</organism>
<dbReference type="PIRSF" id="PIRSF006468">
    <property type="entry name" value="BCAT1"/>
    <property type="match status" value="1"/>
</dbReference>
<dbReference type="InterPro" id="IPR033939">
    <property type="entry name" value="BCAT_family"/>
</dbReference>
<dbReference type="Gene3D" id="3.20.10.10">
    <property type="entry name" value="D-amino Acid Aminotransferase, subunit A, domain 2"/>
    <property type="match status" value="1"/>
</dbReference>
<evidence type="ECO:0000256" key="3">
    <source>
        <dbReference type="ARBA" id="ARBA00022576"/>
    </source>
</evidence>
<dbReference type="Gene3D" id="3.30.470.10">
    <property type="match status" value="1"/>
</dbReference>
<dbReference type="InterPro" id="IPR005786">
    <property type="entry name" value="B_amino_transII"/>
</dbReference>
<comment type="similarity">
    <text evidence="2">Belongs to the class-IV pyridoxal-phosphate-dependent aminotransferase family.</text>
</comment>
<evidence type="ECO:0000256" key="6">
    <source>
        <dbReference type="PIRSR" id="PIRSR006468-1"/>
    </source>
</evidence>
<dbReference type="NCBIfam" id="NF009897">
    <property type="entry name" value="PRK13357.1"/>
    <property type="match status" value="1"/>
</dbReference>
<dbReference type="InterPro" id="IPR036038">
    <property type="entry name" value="Aminotransferase-like"/>
</dbReference>
<dbReference type="GO" id="GO:0004084">
    <property type="term" value="F:branched-chain-amino-acid transaminase activity"/>
    <property type="evidence" value="ECO:0007669"/>
    <property type="project" value="InterPro"/>
</dbReference>
<dbReference type="PANTHER" id="PTHR42825:SF2">
    <property type="entry name" value="BRANCHED-CHAIN-AMINO-ACID AMINOTRANSFERASE 3, CHLOROPLASTIC-RELATED"/>
    <property type="match status" value="1"/>
</dbReference>
<sequence>MRFSSALFASLALTACQGFVLKTPTTSPLQQHTQQLRQGSSLNMVASESLKAPGTAKMDTPWNELGFEFRPTNSHIRLTFKDGEWGKPELVKEPYINLHIGATALHYGQACFEGLKAFAHEDGSVNIFRPDENSKRMQNSCERTLMPAIPTDVFVNACKEVVRDNIEYVPPYGSGGALYIRPLLFGSGPKIGLQPADEYTFLILVIPVGDYYKGGLSAPVDGLLIEDFDRAAPRGVGNVKVAGNYAADLLPNMLGKKKGFPIGLYLDAATQSMVEEFSTSNFVGINNEANTFVTPKSPSVLPSITNKSLMTIAKDEGLKVEARDIPVEELDQFDEVLAVGTAVVVTPVGSITRFLEDGSEKKYEFGEQNGEIGETTLRLYKKVRDIQNGEVEDTYGWNVKVN</sequence>
<dbReference type="Proteomes" id="UP001153069">
    <property type="component" value="Unassembled WGS sequence"/>
</dbReference>
<dbReference type="OrthoDB" id="409992at2759"/>
<dbReference type="GO" id="GO:0009081">
    <property type="term" value="P:branched-chain amino acid metabolic process"/>
    <property type="evidence" value="ECO:0007669"/>
    <property type="project" value="InterPro"/>
</dbReference>
<comment type="caution">
    <text evidence="8">The sequence shown here is derived from an EMBL/GenBank/DDBJ whole genome shotgun (WGS) entry which is preliminary data.</text>
</comment>
<evidence type="ECO:0000313" key="9">
    <source>
        <dbReference type="Proteomes" id="UP001153069"/>
    </source>
</evidence>